<reference evidence="8" key="2">
    <citation type="submission" date="2025-09" db="UniProtKB">
        <authorList>
            <consortium name="Ensembl"/>
        </authorList>
    </citation>
    <scope>IDENTIFICATION</scope>
</reference>
<keyword evidence="9" id="KW-1185">Reference proteome</keyword>
<sequence>MAINTDAPHATDALGERAALQSTDFGDTQKLLYISDKELKTESNHSPSDTHLVKHLEAEQNEQTVVNVASEPRSPSRVSFSRASSPTPGEREPCSFMWVAVISCFCPAVPINLFALYFAHMSRSMIQAKDYDGARRLGRLALLLSIVSIVVGLAIIIYLLMTGKLSLCLHTHTHTHTQTHTDSGVDIRDMPHPTQH</sequence>
<dbReference type="OMA" id="IQANDFE"/>
<accession>A0A9J8AZD8</accession>
<dbReference type="Pfam" id="PF04505">
    <property type="entry name" value="CD225"/>
    <property type="match status" value="1"/>
</dbReference>
<evidence type="ECO:0000256" key="5">
    <source>
        <dbReference type="ARBA" id="ARBA00023136"/>
    </source>
</evidence>
<dbReference type="InterPro" id="IPR007593">
    <property type="entry name" value="CD225/Dispanin_fam"/>
</dbReference>
<evidence type="ECO:0000313" key="9">
    <source>
        <dbReference type="Proteomes" id="UP001108240"/>
    </source>
</evidence>
<dbReference type="InterPro" id="IPR051423">
    <property type="entry name" value="CD225/Dispanin"/>
</dbReference>
<evidence type="ECO:0000313" key="8">
    <source>
        <dbReference type="Ensembl" id="ENSCCRP00000147821.1"/>
    </source>
</evidence>
<keyword evidence="4 7" id="KW-1133">Transmembrane helix</keyword>
<evidence type="ECO:0000256" key="4">
    <source>
        <dbReference type="ARBA" id="ARBA00022989"/>
    </source>
</evidence>
<keyword evidence="3 7" id="KW-0812">Transmembrane</keyword>
<feature type="compositionally biased region" description="Basic and acidic residues" evidence="6">
    <location>
        <begin position="183"/>
        <end position="196"/>
    </location>
</feature>
<evidence type="ECO:0000256" key="6">
    <source>
        <dbReference type="SAM" id="MobiDB-lite"/>
    </source>
</evidence>
<dbReference type="AlphaFoldDB" id="A0A9J8AZD8"/>
<evidence type="ECO:0000256" key="3">
    <source>
        <dbReference type="ARBA" id="ARBA00022692"/>
    </source>
</evidence>
<feature type="transmembrane region" description="Helical" evidence="7">
    <location>
        <begin position="140"/>
        <end position="161"/>
    </location>
</feature>
<feature type="region of interest" description="Disordered" evidence="6">
    <location>
        <begin position="176"/>
        <end position="196"/>
    </location>
</feature>
<evidence type="ECO:0000256" key="7">
    <source>
        <dbReference type="SAM" id="Phobius"/>
    </source>
</evidence>
<dbReference type="Ensembl" id="ENSCCRT00000141224.1">
    <property type="protein sequence ID" value="ENSCCRP00000147821.1"/>
    <property type="gene ID" value="ENSCCRG00000053527.1"/>
</dbReference>
<comment type="similarity">
    <text evidence="2">Belongs to the CD225/Dispanin family.</text>
</comment>
<keyword evidence="5 7" id="KW-0472">Membrane</keyword>
<feature type="compositionally biased region" description="Low complexity" evidence="6">
    <location>
        <begin position="70"/>
        <end position="86"/>
    </location>
</feature>
<feature type="transmembrane region" description="Helical" evidence="7">
    <location>
        <begin position="96"/>
        <end position="119"/>
    </location>
</feature>
<dbReference type="Proteomes" id="UP001108240">
    <property type="component" value="Unplaced"/>
</dbReference>
<proteinExistence type="inferred from homology"/>
<dbReference type="GO" id="GO:0016020">
    <property type="term" value="C:membrane"/>
    <property type="evidence" value="ECO:0007669"/>
    <property type="project" value="UniProtKB-SubCell"/>
</dbReference>
<reference evidence="8" key="1">
    <citation type="submission" date="2025-08" db="UniProtKB">
        <authorList>
            <consortium name="Ensembl"/>
        </authorList>
    </citation>
    <scope>IDENTIFICATION</scope>
</reference>
<comment type="subcellular location">
    <subcellularLocation>
        <location evidence="1">Membrane</location>
    </subcellularLocation>
</comment>
<feature type="region of interest" description="Disordered" evidence="6">
    <location>
        <begin position="67"/>
        <end position="89"/>
    </location>
</feature>
<dbReference type="PANTHER" id="PTHR14948:SF1">
    <property type="entry name" value="TRAFFICKING REGULATOR OF GLUT4 1"/>
    <property type="match status" value="1"/>
</dbReference>
<name>A0A9J8AZD8_CYPCA</name>
<protein>
    <submittedName>
        <fullName evidence="8">Trafficking regulator of GLUT4 (SLC2A4) 1b</fullName>
    </submittedName>
</protein>
<dbReference type="PANTHER" id="PTHR14948">
    <property type="entry name" value="NG5"/>
    <property type="match status" value="1"/>
</dbReference>
<evidence type="ECO:0000256" key="1">
    <source>
        <dbReference type="ARBA" id="ARBA00004370"/>
    </source>
</evidence>
<evidence type="ECO:0000256" key="2">
    <source>
        <dbReference type="ARBA" id="ARBA00006843"/>
    </source>
</evidence>
<dbReference type="GeneTree" id="ENSGT00940000160337"/>
<organism evidence="8 9">
    <name type="scientific">Cyprinus carpio carpio</name>
    <dbReference type="NCBI Taxonomy" id="630221"/>
    <lineage>
        <taxon>Eukaryota</taxon>
        <taxon>Metazoa</taxon>
        <taxon>Chordata</taxon>
        <taxon>Craniata</taxon>
        <taxon>Vertebrata</taxon>
        <taxon>Euteleostomi</taxon>
        <taxon>Actinopterygii</taxon>
        <taxon>Neopterygii</taxon>
        <taxon>Teleostei</taxon>
        <taxon>Ostariophysi</taxon>
        <taxon>Cypriniformes</taxon>
        <taxon>Cyprinidae</taxon>
        <taxon>Cyprininae</taxon>
        <taxon>Cyprinus</taxon>
    </lineage>
</organism>